<gene>
    <name evidence="1" type="ORF">FO440_01145</name>
</gene>
<protein>
    <recommendedName>
        <fullName evidence="3">LptE family protein</fullName>
    </recommendedName>
</protein>
<dbReference type="RefSeq" id="WP_144246394.1">
    <property type="nucleotide sequence ID" value="NZ_VLPK01000001.1"/>
</dbReference>
<organism evidence="1 2">
    <name type="scientific">Mucilaginibacter corticis</name>
    <dbReference type="NCBI Taxonomy" id="2597670"/>
    <lineage>
        <taxon>Bacteria</taxon>
        <taxon>Pseudomonadati</taxon>
        <taxon>Bacteroidota</taxon>
        <taxon>Sphingobacteriia</taxon>
        <taxon>Sphingobacteriales</taxon>
        <taxon>Sphingobacteriaceae</taxon>
        <taxon>Mucilaginibacter</taxon>
    </lineage>
</organism>
<dbReference type="Pfam" id="PF04390">
    <property type="entry name" value="LptE"/>
    <property type="match status" value="1"/>
</dbReference>
<sequence length="170" mass="18491">MKKLLGLFLVLGALVFLSPGCYSLSGTAIPKEMKTINIGFFENDAPIVVANLSQTFTEALKERVRSTTSMSIVNGEGKANMSGAIVGYSYAPVSVQATNPNAPPIADAEQLSITVKVKFVYDADKKLNFEQTFTKTAPFKGDINSQEQALIKTVTTQLIDDIFNKAFNNW</sequence>
<dbReference type="EMBL" id="VLPK01000001">
    <property type="protein sequence ID" value="TSJ42824.1"/>
    <property type="molecule type" value="Genomic_DNA"/>
</dbReference>
<evidence type="ECO:0000313" key="1">
    <source>
        <dbReference type="EMBL" id="TSJ42824.1"/>
    </source>
</evidence>
<dbReference type="Proteomes" id="UP000318733">
    <property type="component" value="Unassembled WGS sequence"/>
</dbReference>
<dbReference type="GO" id="GO:0043165">
    <property type="term" value="P:Gram-negative-bacterium-type cell outer membrane assembly"/>
    <property type="evidence" value="ECO:0007669"/>
    <property type="project" value="InterPro"/>
</dbReference>
<dbReference type="InterPro" id="IPR007485">
    <property type="entry name" value="LPS_assembly_LptE"/>
</dbReference>
<reference evidence="1 2" key="1">
    <citation type="submission" date="2019-07" db="EMBL/GenBank/DDBJ databases">
        <authorList>
            <person name="Huq M.A."/>
        </authorList>
    </citation>
    <scope>NUCLEOTIDE SEQUENCE [LARGE SCALE GENOMIC DNA]</scope>
    <source>
        <strain evidence="1 2">MAH-19</strain>
    </source>
</reference>
<accession>A0A556MS91</accession>
<evidence type="ECO:0008006" key="3">
    <source>
        <dbReference type="Google" id="ProtNLM"/>
    </source>
</evidence>
<name>A0A556MS91_9SPHI</name>
<keyword evidence="2" id="KW-1185">Reference proteome</keyword>
<proteinExistence type="predicted"/>
<dbReference type="AlphaFoldDB" id="A0A556MS91"/>
<dbReference type="GO" id="GO:0019867">
    <property type="term" value="C:outer membrane"/>
    <property type="evidence" value="ECO:0007669"/>
    <property type="project" value="InterPro"/>
</dbReference>
<dbReference type="OrthoDB" id="9790776at2"/>
<comment type="caution">
    <text evidence="1">The sequence shown here is derived from an EMBL/GenBank/DDBJ whole genome shotgun (WGS) entry which is preliminary data.</text>
</comment>
<evidence type="ECO:0000313" key="2">
    <source>
        <dbReference type="Proteomes" id="UP000318733"/>
    </source>
</evidence>